<evidence type="ECO:0000313" key="3">
    <source>
        <dbReference type="Proteomes" id="UP000193391"/>
    </source>
</evidence>
<sequence>MILYGTNPIAWSNDDDQTLGADISLETCLREAGEIGFDGIEKGHKMPTEPAALKAALEPNGLKFVSGWHSLNLLVHSVEDEKKAIQPHLDLLKAMGCKVCIVCETSNAIHGNDDMPLANSPVLPADQWEKFGADVEAIAQYCADQGVTLVYHHHMGTIVESGDEIDAFMAHTGPATRLLLDTGHALFGGANPEELAVKYMNRVGHIHCKNVRPVIRKQVEGEKLSFLEGVRRGVFTVPGDSEGEVAFEPVLKVAADHGYQGWLVIEAEQDPAVRNPLKYQTLGLKSLREMAQQTGLDKGDA</sequence>
<dbReference type="PANTHER" id="PTHR12110:SF41">
    <property type="entry name" value="INOSOSE DEHYDRATASE"/>
    <property type="match status" value="1"/>
</dbReference>
<accession>A0A1Y2KY79</accession>
<dbReference type="SUPFAM" id="SSF51658">
    <property type="entry name" value="Xylose isomerase-like"/>
    <property type="match status" value="1"/>
</dbReference>
<feature type="domain" description="Xylose isomerase-like TIM barrel" evidence="1">
    <location>
        <begin position="30"/>
        <end position="287"/>
    </location>
</feature>
<dbReference type="EMBL" id="JFKA01000006">
    <property type="protein sequence ID" value="OSQ37370.1"/>
    <property type="molecule type" value="Genomic_DNA"/>
</dbReference>
<evidence type="ECO:0000313" key="2">
    <source>
        <dbReference type="EMBL" id="OSQ37370.1"/>
    </source>
</evidence>
<reference evidence="2 3" key="1">
    <citation type="submission" date="2014-03" db="EMBL/GenBank/DDBJ databases">
        <title>The draft genome sequence of Thalassospira mesophila JCM 18969.</title>
        <authorList>
            <person name="Lai Q."/>
            <person name="Shao Z."/>
        </authorList>
    </citation>
    <scope>NUCLEOTIDE SEQUENCE [LARGE SCALE GENOMIC DNA]</scope>
    <source>
        <strain evidence="2 3">JCM 18969</strain>
    </source>
</reference>
<dbReference type="Proteomes" id="UP000193391">
    <property type="component" value="Unassembled WGS sequence"/>
</dbReference>
<name>A0A1Y2KY79_9PROT</name>
<dbReference type="RefSeq" id="WP_085583686.1">
    <property type="nucleotide sequence ID" value="NZ_JFKA01000006.1"/>
</dbReference>
<dbReference type="InterPro" id="IPR036237">
    <property type="entry name" value="Xyl_isomerase-like_sf"/>
</dbReference>
<organism evidence="2 3">
    <name type="scientific">Thalassospira mesophila</name>
    <dbReference type="NCBI Taxonomy" id="1293891"/>
    <lineage>
        <taxon>Bacteria</taxon>
        <taxon>Pseudomonadati</taxon>
        <taxon>Pseudomonadota</taxon>
        <taxon>Alphaproteobacteria</taxon>
        <taxon>Rhodospirillales</taxon>
        <taxon>Thalassospiraceae</taxon>
        <taxon>Thalassospira</taxon>
    </lineage>
</organism>
<dbReference type="InterPro" id="IPR030823">
    <property type="entry name" value="IolE/MocC"/>
</dbReference>
<dbReference type="PANTHER" id="PTHR12110">
    <property type="entry name" value="HYDROXYPYRUVATE ISOMERASE"/>
    <property type="match status" value="1"/>
</dbReference>
<evidence type="ECO:0000259" key="1">
    <source>
        <dbReference type="Pfam" id="PF01261"/>
    </source>
</evidence>
<dbReference type="STRING" id="1293891.TMES_14190"/>
<dbReference type="InterPro" id="IPR050312">
    <property type="entry name" value="IolE/XylAMocC-like"/>
</dbReference>
<gene>
    <name evidence="2" type="ORF">TMES_14190</name>
</gene>
<dbReference type="AlphaFoldDB" id="A0A1Y2KY79"/>
<comment type="caution">
    <text evidence="2">The sequence shown here is derived from an EMBL/GenBank/DDBJ whole genome shotgun (WGS) entry which is preliminary data.</text>
</comment>
<dbReference type="Gene3D" id="3.20.20.150">
    <property type="entry name" value="Divalent-metal-dependent TIM barrel enzymes"/>
    <property type="match status" value="1"/>
</dbReference>
<proteinExistence type="predicted"/>
<dbReference type="OrthoDB" id="9804047at2"/>
<dbReference type="InterPro" id="IPR013022">
    <property type="entry name" value="Xyl_isomerase-like_TIM-brl"/>
</dbReference>
<keyword evidence="3" id="KW-1185">Reference proteome</keyword>
<dbReference type="Pfam" id="PF01261">
    <property type="entry name" value="AP_endonuc_2"/>
    <property type="match status" value="1"/>
</dbReference>
<protein>
    <submittedName>
        <fullName evidence="2">Inosose dehydratase</fullName>
    </submittedName>
</protein>
<dbReference type="NCBIfam" id="TIGR04379">
    <property type="entry name" value="myo_inos_iolE"/>
    <property type="match status" value="1"/>
</dbReference>